<feature type="transmembrane region" description="Helical" evidence="1">
    <location>
        <begin position="158"/>
        <end position="178"/>
    </location>
</feature>
<sequence length="214" mass="23362">MSVEIKVSLIIMSLVFMGIVLGGGLIRILFPFLRDKYYFLPLLGGGVLAGMLGFELIPEAIARYDILGLMAGSSVGIFFIVLVEKYTHNIKYNGIQNMKVIFLLFFALFIHSIPTGIALGINIGETDTSLLKVTLAHNIPEGMVLMTSLLISKAGINIFWILCAMLSAALAINVYVGMELNIASPKITTMFMGAGISTLGYVTVYEILWKTISR</sequence>
<protein>
    <recommendedName>
        <fullName evidence="4">Zinc transporter, ZIP family</fullName>
    </recommendedName>
</protein>
<evidence type="ECO:0008006" key="4">
    <source>
        <dbReference type="Google" id="ProtNLM"/>
    </source>
</evidence>
<keyword evidence="1" id="KW-0812">Transmembrane</keyword>
<feature type="transmembrane region" description="Helical" evidence="1">
    <location>
        <begin position="6"/>
        <end position="30"/>
    </location>
</feature>
<dbReference type="AlphaFoldDB" id="A0A3S2UV19"/>
<keyword evidence="3" id="KW-1185">Reference proteome</keyword>
<proteinExistence type="predicted"/>
<gene>
    <name evidence="2" type="ORF">EM808_19210</name>
</gene>
<evidence type="ECO:0000313" key="2">
    <source>
        <dbReference type="EMBL" id="RVT59430.1"/>
    </source>
</evidence>
<feature type="transmembrane region" description="Helical" evidence="1">
    <location>
        <begin position="66"/>
        <end position="88"/>
    </location>
</feature>
<dbReference type="RefSeq" id="WP_127739825.1">
    <property type="nucleotide sequence ID" value="NZ_CAJCKN010000038.1"/>
</dbReference>
<evidence type="ECO:0000313" key="3">
    <source>
        <dbReference type="Proteomes" id="UP000288024"/>
    </source>
</evidence>
<feature type="transmembrane region" description="Helical" evidence="1">
    <location>
        <begin position="129"/>
        <end position="151"/>
    </location>
</feature>
<comment type="caution">
    <text evidence="2">The sequence shown here is derived from an EMBL/GenBank/DDBJ whole genome shotgun (WGS) entry which is preliminary data.</text>
</comment>
<accession>A0A3S2UV19</accession>
<keyword evidence="1" id="KW-0472">Membrane</keyword>
<keyword evidence="1" id="KW-1133">Transmembrane helix</keyword>
<evidence type="ECO:0000256" key="1">
    <source>
        <dbReference type="SAM" id="Phobius"/>
    </source>
</evidence>
<feature type="transmembrane region" description="Helical" evidence="1">
    <location>
        <begin position="190"/>
        <end position="209"/>
    </location>
</feature>
<dbReference type="GeneID" id="87619633"/>
<dbReference type="EMBL" id="RZTZ01000009">
    <property type="protein sequence ID" value="RVT59430.1"/>
    <property type="molecule type" value="Genomic_DNA"/>
</dbReference>
<reference evidence="2 3" key="1">
    <citation type="submission" date="2019-01" db="EMBL/GenBank/DDBJ databases">
        <title>Bacillus sp. M5HDSG1-1, whole genome shotgun sequence.</title>
        <authorList>
            <person name="Tuo L."/>
        </authorList>
    </citation>
    <scope>NUCLEOTIDE SEQUENCE [LARGE SCALE GENOMIC DNA]</scope>
    <source>
        <strain evidence="2 3">M5HDSG1-1</strain>
    </source>
</reference>
<dbReference type="Proteomes" id="UP000288024">
    <property type="component" value="Unassembled WGS sequence"/>
</dbReference>
<organism evidence="2 3">
    <name type="scientific">Niallia taxi</name>
    <dbReference type="NCBI Taxonomy" id="2499688"/>
    <lineage>
        <taxon>Bacteria</taxon>
        <taxon>Bacillati</taxon>
        <taxon>Bacillota</taxon>
        <taxon>Bacilli</taxon>
        <taxon>Bacillales</taxon>
        <taxon>Bacillaceae</taxon>
        <taxon>Niallia</taxon>
    </lineage>
</organism>
<name>A0A3S2UV19_9BACI</name>
<feature type="transmembrane region" description="Helical" evidence="1">
    <location>
        <begin position="100"/>
        <end position="123"/>
    </location>
</feature>